<dbReference type="EMBL" id="LYXU01000001">
    <property type="protein sequence ID" value="OBS26182.1"/>
    <property type="molecule type" value="Genomic_DNA"/>
</dbReference>
<dbReference type="STRING" id="36050.A0A1B8B0F3"/>
<evidence type="ECO:0000313" key="2">
    <source>
        <dbReference type="EMBL" id="OBS26182.1"/>
    </source>
</evidence>
<sequence length="228" mass="25830">MTATNTEMSIIRVFSYEPGTKVTKQKRTLEFPMSKKDDRQLEVIRKLLIDRKVLGALDVRNPFCDAAGAEVSDQMTISVYLDQLVEDVQEGVESETQTKDGKEAAAKPKEEETPKLYYKKSKVQTKTDNATQEFLKKKLDLKLRSNPTLNPMRAQLLQSAFQSDKWTAAPAAKLSVVAELSERDWSMIARTNCLLSGQRLTYSGDFKDSTVERTPFNAFKIKSRTFDS</sequence>
<reference evidence="2 3" key="1">
    <citation type="submission" date="2016-06" db="EMBL/GenBank/DDBJ databases">
        <title>Living apart together: crosstalk between the core and supernumerary genomes in a fungal plant pathogen.</title>
        <authorList>
            <person name="Vanheule A."/>
            <person name="Audenaert K."/>
            <person name="Warris S."/>
            <person name="Van De Geest H."/>
            <person name="Schijlen E."/>
            <person name="Hofte M."/>
            <person name="De Saeger S."/>
            <person name="Haesaert G."/>
            <person name="Waalwijk C."/>
            <person name="Van Der Lee T."/>
        </authorList>
    </citation>
    <scope>NUCLEOTIDE SEQUENCE [LARGE SCALE GENOMIC DNA]</scope>
    <source>
        <strain evidence="2 3">2516</strain>
    </source>
</reference>
<accession>A0A1B8B0F3</accession>
<gene>
    <name evidence="2" type="ORF">FPOA_00123</name>
</gene>
<feature type="region of interest" description="Disordered" evidence="1">
    <location>
        <begin position="90"/>
        <end position="112"/>
    </location>
</feature>
<dbReference type="AlphaFoldDB" id="A0A1B8B0F3"/>
<proteinExistence type="predicted"/>
<keyword evidence="3" id="KW-1185">Reference proteome</keyword>
<feature type="compositionally biased region" description="Basic and acidic residues" evidence="1">
    <location>
        <begin position="96"/>
        <end position="112"/>
    </location>
</feature>
<comment type="caution">
    <text evidence="2">The sequence shown here is derived from an EMBL/GenBank/DDBJ whole genome shotgun (WGS) entry which is preliminary data.</text>
</comment>
<name>A0A1B8B0F3_FUSPO</name>
<dbReference type="Proteomes" id="UP000091967">
    <property type="component" value="Unassembled WGS sequence"/>
</dbReference>
<evidence type="ECO:0000313" key="3">
    <source>
        <dbReference type="Proteomes" id="UP000091967"/>
    </source>
</evidence>
<evidence type="ECO:0000256" key="1">
    <source>
        <dbReference type="SAM" id="MobiDB-lite"/>
    </source>
</evidence>
<organism evidence="2 3">
    <name type="scientific">Fusarium poae</name>
    <dbReference type="NCBI Taxonomy" id="36050"/>
    <lineage>
        <taxon>Eukaryota</taxon>
        <taxon>Fungi</taxon>
        <taxon>Dikarya</taxon>
        <taxon>Ascomycota</taxon>
        <taxon>Pezizomycotina</taxon>
        <taxon>Sordariomycetes</taxon>
        <taxon>Hypocreomycetidae</taxon>
        <taxon>Hypocreales</taxon>
        <taxon>Nectriaceae</taxon>
        <taxon>Fusarium</taxon>
    </lineage>
</organism>
<protein>
    <submittedName>
        <fullName evidence="2">Uncharacterized protein</fullName>
    </submittedName>
</protein>